<proteinExistence type="predicted"/>
<dbReference type="GO" id="GO:0016787">
    <property type="term" value="F:hydrolase activity"/>
    <property type="evidence" value="ECO:0007669"/>
    <property type="project" value="UniProtKB-KW"/>
</dbReference>
<feature type="compositionally biased region" description="Low complexity" evidence="1">
    <location>
        <begin position="65"/>
        <end position="75"/>
    </location>
</feature>
<evidence type="ECO:0000313" key="3">
    <source>
        <dbReference type="Proteomes" id="UP000590412"/>
    </source>
</evidence>
<feature type="region of interest" description="Disordered" evidence="1">
    <location>
        <begin position="1"/>
        <end position="133"/>
    </location>
</feature>
<feature type="compositionally biased region" description="Polar residues" evidence="1">
    <location>
        <begin position="18"/>
        <end position="27"/>
    </location>
</feature>
<organism evidence="2 3">
    <name type="scientific">Candida parapsilosis</name>
    <name type="common">Yeast</name>
    <dbReference type="NCBI Taxonomy" id="5480"/>
    <lineage>
        <taxon>Eukaryota</taxon>
        <taxon>Fungi</taxon>
        <taxon>Dikarya</taxon>
        <taxon>Ascomycota</taxon>
        <taxon>Saccharomycotina</taxon>
        <taxon>Pichiomycetes</taxon>
        <taxon>Debaryomycetaceae</taxon>
        <taxon>Candida/Lodderomyces clade</taxon>
        <taxon>Candida</taxon>
    </lineage>
</organism>
<feature type="region of interest" description="Disordered" evidence="1">
    <location>
        <begin position="588"/>
        <end position="647"/>
    </location>
</feature>
<gene>
    <name evidence="2" type="ORF">FOB60_000593</name>
</gene>
<dbReference type="InterPro" id="IPR029058">
    <property type="entry name" value="AB_hydrolase_fold"/>
</dbReference>
<sequence length="800" mass="89219">MVSTRESPLSSPPKSPSDQLSFLSPQPTLDAHAGTDYQAKLLNREEISDDEDSMDSEEEEDDGAEANGGAENINIHSYDAINANGKHNGGASSVNSNDNEDQVREYNPVSATHTLSRRLTKSDAESLVGGDSIKDVHDEYEADKNRAHPTADPDQPTEDQEVKIGDHTFTDNKMKQYNPQQKVFSFSLPFGGGFSSLRENLTRHLSSLKKIDVPFVGHENDHKIDEELHRKVEQRLQRQQSISTIDEENYFKGFKGVDGGRSEAVRHAITSNLTELIPHKNKKELADYETIYDRIDGNIVIMGGYRGSILRDAKTHKRVWIPLKAGFNLRKINLLLGPNKEDELNAEDKIYPDGILSHIGPIDICRKLIKKLDANPKVNMQEFGYDWRLSGDYVSQKLERFLAKIYQETGKPTLVIAHSMGGLMVHGAVQRNPKLFRSVVYVGSPSECLNILGPIRFGDSVLLSDKILTFETNFMMRSSFIFLPLSGETFYNYKTKEKYKIDFFNPESWIEYNLNPLVSEKRKLEAEAKSKKLKDKDNSVGRTLSMSSLGSTKSPSPPSSVTSSSTFPSINSISSKFSKMYRSSSLKKSKTSADSAASVPISSSSSSSTPPPPSSKGTTASEPQPPAATTSVPGVDSTGNQSTPHPDHYSFTFAEAYRYLSETLESTKKYILSLEHDPKLAAEYPPMAIVYGNKIPSVRGSLVRSRQDIKDGNYYEFFYGHGDGVIHQKWLMPEKKGFTFYDKHTGTGEIVGKFASDAAHVGLMTDFDTMGKALNAVFEAEKCWEQKKLKQKRMMNQKLD</sequence>
<dbReference type="PANTHER" id="PTHR11440">
    <property type="entry name" value="LECITHIN-CHOLESTEROL ACYLTRANSFERASE-RELATED"/>
    <property type="match status" value="1"/>
</dbReference>
<reference evidence="2" key="1">
    <citation type="submission" date="2020-03" db="EMBL/GenBank/DDBJ databases">
        <title>FDA dAtabase for Regulatory Grade micrObial Sequences (FDA-ARGOS): Supporting development and validation of Infectious Disease Dx tests.</title>
        <authorList>
            <person name="Campos J."/>
            <person name="Goldberg B."/>
            <person name="Tallon L."/>
            <person name="Sadzewicz L."/>
            <person name="Vavikolanu K."/>
            <person name="Mehta A."/>
            <person name="Aluvathingal J."/>
            <person name="Nadendla S."/>
            <person name="Nandy P."/>
            <person name="Geyer C."/>
            <person name="Yan Y."/>
            <person name="Sichtig H."/>
        </authorList>
    </citation>
    <scope>NUCLEOTIDE SEQUENCE [LARGE SCALE GENOMIC DNA]</scope>
    <source>
        <strain evidence="2">FDAARGOS_652</strain>
    </source>
</reference>
<feature type="compositionally biased region" description="Low complexity" evidence="1">
    <location>
        <begin position="591"/>
        <end position="608"/>
    </location>
</feature>
<dbReference type="GO" id="GO:0006629">
    <property type="term" value="P:lipid metabolic process"/>
    <property type="evidence" value="ECO:0007669"/>
    <property type="project" value="InterPro"/>
</dbReference>
<dbReference type="Gene3D" id="3.40.50.1820">
    <property type="entry name" value="alpha/beta hydrolase"/>
    <property type="match status" value="1"/>
</dbReference>
<feature type="compositionally biased region" description="Acidic residues" evidence="1">
    <location>
        <begin position="47"/>
        <end position="64"/>
    </location>
</feature>
<feature type="compositionally biased region" description="Low complexity" evidence="1">
    <location>
        <begin position="543"/>
        <end position="567"/>
    </location>
</feature>
<dbReference type="InterPro" id="IPR003386">
    <property type="entry name" value="LACT/PDAT_acylTrfase"/>
</dbReference>
<name>A0A8X7TDQ6_CANPA</name>
<dbReference type="EMBL" id="JABWAB010000001">
    <property type="protein sequence ID" value="KAF6059011.1"/>
    <property type="molecule type" value="Genomic_DNA"/>
</dbReference>
<feature type="compositionally biased region" description="Basic and acidic residues" evidence="1">
    <location>
        <begin position="529"/>
        <end position="539"/>
    </location>
</feature>
<feature type="compositionally biased region" description="Polar residues" evidence="1">
    <location>
        <begin position="627"/>
        <end position="644"/>
    </location>
</feature>
<accession>A0A8X7TDQ6</accession>
<dbReference type="SUPFAM" id="SSF53474">
    <property type="entry name" value="alpha/beta-Hydrolases"/>
    <property type="match status" value="1"/>
</dbReference>
<keyword evidence="2" id="KW-0378">Hydrolase</keyword>
<dbReference type="GO" id="GO:0008374">
    <property type="term" value="F:O-acyltransferase activity"/>
    <property type="evidence" value="ECO:0007669"/>
    <property type="project" value="InterPro"/>
</dbReference>
<dbReference type="Pfam" id="PF02450">
    <property type="entry name" value="LCAT"/>
    <property type="match status" value="1"/>
</dbReference>
<dbReference type="OrthoDB" id="10250441at2759"/>
<comment type="caution">
    <text evidence="2">The sequence shown here is derived from an EMBL/GenBank/DDBJ whole genome shotgun (WGS) entry which is preliminary data.</text>
</comment>
<feature type="region of interest" description="Disordered" evidence="1">
    <location>
        <begin position="529"/>
        <end position="567"/>
    </location>
</feature>
<evidence type="ECO:0000256" key="1">
    <source>
        <dbReference type="SAM" id="MobiDB-lite"/>
    </source>
</evidence>
<evidence type="ECO:0000313" key="2">
    <source>
        <dbReference type="EMBL" id="KAF6059011.1"/>
    </source>
</evidence>
<dbReference type="Proteomes" id="UP000590412">
    <property type="component" value="Unassembled WGS sequence"/>
</dbReference>
<dbReference type="AlphaFoldDB" id="A0A8X7TDQ6"/>
<protein>
    <submittedName>
        <fullName evidence="2">Alpha/beta hydrolase family protein</fullName>
    </submittedName>
</protein>